<feature type="domain" description="Activator of Hsp90 ATPase homologue 1/2-like C-terminal" evidence="2">
    <location>
        <begin position="26"/>
        <end position="145"/>
    </location>
</feature>
<accession>N1W4E0</accession>
<comment type="similarity">
    <text evidence="1">Belongs to the AHA1 family.</text>
</comment>
<organism evidence="3 4">
    <name type="scientific">Leptospira terpstrae serovar Hualin str. LT 11-33 = ATCC 700639</name>
    <dbReference type="NCBI Taxonomy" id="1257025"/>
    <lineage>
        <taxon>Bacteria</taxon>
        <taxon>Pseudomonadati</taxon>
        <taxon>Spirochaetota</taxon>
        <taxon>Spirochaetia</taxon>
        <taxon>Leptospirales</taxon>
        <taxon>Leptospiraceae</taxon>
        <taxon>Leptospira</taxon>
    </lineage>
</organism>
<dbReference type="Pfam" id="PF08327">
    <property type="entry name" value="AHSA1"/>
    <property type="match status" value="1"/>
</dbReference>
<dbReference type="InterPro" id="IPR023393">
    <property type="entry name" value="START-like_dom_sf"/>
</dbReference>
<dbReference type="SUPFAM" id="SSF55961">
    <property type="entry name" value="Bet v1-like"/>
    <property type="match status" value="1"/>
</dbReference>
<proteinExistence type="inferred from homology"/>
<dbReference type="Gene3D" id="3.30.530.20">
    <property type="match status" value="1"/>
</dbReference>
<dbReference type="STRING" id="1257025.LEP1GSC203_2894"/>
<dbReference type="EMBL" id="AOGW02000006">
    <property type="protein sequence ID" value="EMY62551.1"/>
    <property type="molecule type" value="Genomic_DNA"/>
</dbReference>
<dbReference type="AlphaFoldDB" id="N1W4E0"/>
<protein>
    <recommendedName>
        <fullName evidence="2">Activator of Hsp90 ATPase homologue 1/2-like C-terminal domain-containing protein</fullName>
    </recommendedName>
</protein>
<dbReference type="InterPro" id="IPR013538">
    <property type="entry name" value="ASHA1/2-like_C"/>
</dbReference>
<sequence length="155" mass="17922">MKEPMNTANQLNHNLNLSITKTIQSNPERVWEILTTPKYIKEYLYGSEAISEWKEGTSLVFKGIWEGTPYEEKGTILSFQPPHTFKYTYFSAFFGLPDRPENYSIIENKLTFADGIVTIHLNQTGFTAEERRDHSIESWNQCLDIVRGIAENLNI</sequence>
<name>N1W4E0_9LEPT</name>
<evidence type="ECO:0000259" key="2">
    <source>
        <dbReference type="Pfam" id="PF08327"/>
    </source>
</evidence>
<comment type="caution">
    <text evidence="3">The sequence shown here is derived from an EMBL/GenBank/DDBJ whole genome shotgun (WGS) entry which is preliminary data.</text>
</comment>
<dbReference type="Proteomes" id="UP000012371">
    <property type="component" value="Unassembled WGS sequence"/>
</dbReference>
<keyword evidence="4" id="KW-1185">Reference proteome</keyword>
<dbReference type="CDD" id="cd07814">
    <property type="entry name" value="SRPBCC_CalC_Aha1-like"/>
    <property type="match status" value="1"/>
</dbReference>
<evidence type="ECO:0000313" key="3">
    <source>
        <dbReference type="EMBL" id="EMY62551.1"/>
    </source>
</evidence>
<reference evidence="3" key="1">
    <citation type="submission" date="2013-03" db="EMBL/GenBank/DDBJ databases">
        <authorList>
            <person name="Harkins D.M."/>
            <person name="Durkin A.S."/>
            <person name="Brinkac L.M."/>
            <person name="Haft D.H."/>
            <person name="Selengut J.D."/>
            <person name="Sanka R."/>
            <person name="DePew J."/>
            <person name="Purushe J."/>
            <person name="Hartskeerl R.A."/>
            <person name="Ahmed A."/>
            <person name="van der Linden H."/>
            <person name="Goris M.G.A."/>
            <person name="Vinetz J.M."/>
            <person name="Sutton G.G."/>
            <person name="Nierman W.C."/>
            <person name="Fouts D.E."/>
        </authorList>
    </citation>
    <scope>NUCLEOTIDE SEQUENCE [LARGE SCALE GENOMIC DNA]</scope>
    <source>
        <strain evidence="3">LT 11-33</strain>
    </source>
</reference>
<gene>
    <name evidence="3" type="ORF">LEP1GSC203_2894</name>
</gene>
<evidence type="ECO:0000313" key="4">
    <source>
        <dbReference type="Proteomes" id="UP000012371"/>
    </source>
</evidence>
<evidence type="ECO:0000256" key="1">
    <source>
        <dbReference type="ARBA" id="ARBA00006817"/>
    </source>
</evidence>